<gene>
    <name evidence="2" type="ORF">AOB60_05115</name>
</gene>
<evidence type="ECO:0000313" key="3">
    <source>
        <dbReference type="Proteomes" id="UP000236047"/>
    </source>
</evidence>
<reference evidence="3" key="1">
    <citation type="submission" date="2015-09" db="EMBL/GenBank/DDBJ databases">
        <authorList>
            <person name="Graham D.E."/>
            <person name="Mahan K.M."/>
            <person name="Klingeman D.M."/>
            <person name="Fida T."/>
            <person name="Giannone R.J."/>
            <person name="Hettich R.L."/>
            <person name="Parry R.J."/>
            <person name="Spain J.C."/>
        </authorList>
    </citation>
    <scope>NUCLEOTIDE SEQUENCE [LARGE SCALE GENOMIC DNA]</scope>
    <source>
        <strain evidence="3">JCM 4701</strain>
    </source>
</reference>
<keyword evidence="1" id="KW-0812">Transmembrane</keyword>
<protein>
    <submittedName>
        <fullName evidence="2">Uncharacterized protein</fullName>
    </submittedName>
</protein>
<accession>A0A2N8PH79</accession>
<feature type="transmembrane region" description="Helical" evidence="1">
    <location>
        <begin position="74"/>
        <end position="96"/>
    </location>
</feature>
<organism evidence="2 3">
    <name type="scientific">Streptomyces noursei</name>
    <name type="common">Streptomyces albulus</name>
    <dbReference type="NCBI Taxonomy" id="1971"/>
    <lineage>
        <taxon>Bacteria</taxon>
        <taxon>Bacillati</taxon>
        <taxon>Actinomycetota</taxon>
        <taxon>Actinomycetes</taxon>
        <taxon>Kitasatosporales</taxon>
        <taxon>Streptomycetaceae</taxon>
        <taxon>Streptomyces</taxon>
    </lineage>
</organism>
<comment type="caution">
    <text evidence="2">The sequence shown here is derived from an EMBL/GenBank/DDBJ whole genome shotgun (WGS) entry which is preliminary data.</text>
</comment>
<name>A0A2N8PH79_STRNR</name>
<sequence length="196" mass="20572">MPHEPAVRAGESAAILWGMADGAGADDQSREALRRPDEPPAVPTDYDGAVYGSLQAASVVAGAATFGPFPRVGLVLLLLVTGLVFWIAHVYARLVGELATYRHLTWSRVRHVAVHEWPIAQAAVAPAVAVAISPLLRLSLQGTAWFALAVAVAEQIGWATRAATRAGASRALVVASAVVNLILGLVIVLLKAQLQH</sequence>
<dbReference type="Proteomes" id="UP000236047">
    <property type="component" value="Unassembled WGS sequence"/>
</dbReference>
<proteinExistence type="predicted"/>
<keyword evidence="3" id="KW-1185">Reference proteome</keyword>
<dbReference type="AlphaFoldDB" id="A0A2N8PH79"/>
<evidence type="ECO:0000313" key="2">
    <source>
        <dbReference type="EMBL" id="PNE40350.1"/>
    </source>
</evidence>
<feature type="transmembrane region" description="Helical" evidence="1">
    <location>
        <begin position="171"/>
        <end position="190"/>
    </location>
</feature>
<evidence type="ECO:0000256" key="1">
    <source>
        <dbReference type="SAM" id="Phobius"/>
    </source>
</evidence>
<dbReference type="EMBL" id="LJSN01000002">
    <property type="protein sequence ID" value="PNE40350.1"/>
    <property type="molecule type" value="Genomic_DNA"/>
</dbReference>
<keyword evidence="1" id="KW-1133">Transmembrane helix</keyword>
<keyword evidence="1" id="KW-0472">Membrane</keyword>